<feature type="chain" id="PRO_5046940912" evidence="1">
    <location>
        <begin position="23"/>
        <end position="139"/>
    </location>
</feature>
<accession>A0ABT4XJP2</accession>
<feature type="signal peptide" evidence="1">
    <location>
        <begin position="1"/>
        <end position="22"/>
    </location>
</feature>
<comment type="caution">
    <text evidence="2">The sequence shown here is derived from an EMBL/GenBank/DDBJ whole genome shotgun (WGS) entry which is preliminary data.</text>
</comment>
<evidence type="ECO:0000256" key="1">
    <source>
        <dbReference type="SAM" id="SignalP"/>
    </source>
</evidence>
<dbReference type="RefSeq" id="WP_271349336.1">
    <property type="nucleotide sequence ID" value="NZ_JAQJZJ010000009.1"/>
</dbReference>
<evidence type="ECO:0000313" key="2">
    <source>
        <dbReference type="EMBL" id="MDA7088446.1"/>
    </source>
</evidence>
<dbReference type="EMBL" id="JAQJZJ010000009">
    <property type="protein sequence ID" value="MDA7088446.1"/>
    <property type="molecule type" value="Genomic_DNA"/>
</dbReference>
<sequence length="139" mass="15441">MNARLYAGVLAALMVGPGAVTASYADEPSHLLDGKTFIGRNGEKGSSLATDEQEALIFADGLFTSASCEPYNFSSSEYVTRVDGERIYFEATTTSPSHGQIAWQGMVEGATARATFVWTKERWYWDTRREYWFEGSLKE</sequence>
<keyword evidence="3" id="KW-1185">Reference proteome</keyword>
<dbReference type="Proteomes" id="UP001212042">
    <property type="component" value="Unassembled WGS sequence"/>
</dbReference>
<organism evidence="2 3">
    <name type="scientific">Pseudomonas aestuarii</name>
    <dbReference type="NCBI Taxonomy" id="3018340"/>
    <lineage>
        <taxon>Bacteria</taxon>
        <taxon>Pseudomonadati</taxon>
        <taxon>Pseudomonadota</taxon>
        <taxon>Gammaproteobacteria</taxon>
        <taxon>Pseudomonadales</taxon>
        <taxon>Pseudomonadaceae</taxon>
        <taxon>Pseudomonas</taxon>
    </lineage>
</organism>
<gene>
    <name evidence="2" type="ORF">PH586_18865</name>
</gene>
<protein>
    <submittedName>
        <fullName evidence="2">Uncharacterized protein</fullName>
    </submittedName>
</protein>
<keyword evidence="1" id="KW-0732">Signal</keyword>
<name>A0ABT4XJP2_9PSED</name>
<evidence type="ECO:0000313" key="3">
    <source>
        <dbReference type="Proteomes" id="UP001212042"/>
    </source>
</evidence>
<reference evidence="2 3" key="1">
    <citation type="submission" date="2023-01" db="EMBL/GenBank/DDBJ databases">
        <title>Pseudomonas SA3-5T sp. nov., isolated from tidal flat sediment.</title>
        <authorList>
            <person name="Kim H.S."/>
            <person name="Kim J.-S."/>
            <person name="Suh M.K."/>
            <person name="Eom M.K."/>
            <person name="Lee J.-S."/>
        </authorList>
    </citation>
    <scope>NUCLEOTIDE SEQUENCE [LARGE SCALE GENOMIC DNA]</scope>
    <source>
        <strain evidence="2 3">SA3-5</strain>
    </source>
</reference>
<proteinExistence type="predicted"/>